<reference evidence="2" key="1">
    <citation type="submission" date="2018-05" db="EMBL/GenBank/DDBJ databases">
        <authorList>
            <person name="Lanie J.A."/>
            <person name="Ng W.-L."/>
            <person name="Kazmierczak K.M."/>
            <person name="Andrzejewski T.M."/>
            <person name="Davidsen T.M."/>
            <person name="Wayne K.J."/>
            <person name="Tettelin H."/>
            <person name="Glass J.I."/>
            <person name="Rusch D."/>
            <person name="Podicherti R."/>
            <person name="Tsui H.-C.T."/>
            <person name="Winkler M.E."/>
        </authorList>
    </citation>
    <scope>NUCLEOTIDE SEQUENCE</scope>
</reference>
<organism evidence="2">
    <name type="scientific">marine metagenome</name>
    <dbReference type="NCBI Taxonomy" id="408172"/>
    <lineage>
        <taxon>unclassified sequences</taxon>
        <taxon>metagenomes</taxon>
        <taxon>ecological metagenomes</taxon>
    </lineage>
</organism>
<evidence type="ECO:0000313" key="2">
    <source>
        <dbReference type="EMBL" id="SVB05809.1"/>
    </source>
</evidence>
<evidence type="ECO:0000256" key="1">
    <source>
        <dbReference type="SAM" id="MobiDB-lite"/>
    </source>
</evidence>
<dbReference type="AlphaFoldDB" id="A0A382AWH9"/>
<name>A0A382AWH9_9ZZZZ</name>
<feature type="region of interest" description="Disordered" evidence="1">
    <location>
        <begin position="42"/>
        <end position="66"/>
    </location>
</feature>
<protein>
    <submittedName>
        <fullName evidence="2">Uncharacterized protein</fullName>
    </submittedName>
</protein>
<dbReference type="EMBL" id="UINC01027115">
    <property type="protein sequence ID" value="SVB05809.1"/>
    <property type="molecule type" value="Genomic_DNA"/>
</dbReference>
<gene>
    <name evidence="2" type="ORF">METZ01_LOCUS158663</name>
</gene>
<sequence>MEDGESAVSVSPSGGRMDGCPHNFLYFLDGVDLDRRSLMNYDHTGLGSGSGESNNTCRHPLPDDVR</sequence>
<proteinExistence type="predicted"/>
<accession>A0A382AWH9</accession>